<keyword evidence="3" id="KW-1185">Reference proteome</keyword>
<evidence type="ECO:0000313" key="2">
    <source>
        <dbReference type="EMBL" id="MCI39295.1"/>
    </source>
</evidence>
<accession>A0A392RUM0</accession>
<protein>
    <submittedName>
        <fullName evidence="2">Uncharacterized protein</fullName>
    </submittedName>
</protein>
<sequence length="68" mass="7416">MEHLEESHATLRVDVDGIKDQMENIFNMVQTMVNNPQPTMNPGVSNGPDGNTSPCHVTEGVQLVQSVP</sequence>
<comment type="caution">
    <text evidence="2">The sequence shown here is derived from an EMBL/GenBank/DDBJ whole genome shotgun (WGS) entry which is preliminary data.</text>
</comment>
<reference evidence="2 3" key="1">
    <citation type="journal article" date="2018" name="Front. Plant Sci.">
        <title>Red Clover (Trifolium pratense) and Zigzag Clover (T. medium) - A Picture of Genomic Similarities and Differences.</title>
        <authorList>
            <person name="Dluhosova J."/>
            <person name="Istvanek J."/>
            <person name="Nedelnik J."/>
            <person name="Repkova J."/>
        </authorList>
    </citation>
    <scope>NUCLEOTIDE SEQUENCE [LARGE SCALE GENOMIC DNA]</scope>
    <source>
        <strain evidence="3">cv. 10/8</strain>
        <tissue evidence="2">Leaf</tissue>
    </source>
</reference>
<dbReference type="EMBL" id="LXQA010265723">
    <property type="protein sequence ID" value="MCI39295.1"/>
    <property type="molecule type" value="Genomic_DNA"/>
</dbReference>
<organism evidence="2 3">
    <name type="scientific">Trifolium medium</name>
    <dbReference type="NCBI Taxonomy" id="97028"/>
    <lineage>
        <taxon>Eukaryota</taxon>
        <taxon>Viridiplantae</taxon>
        <taxon>Streptophyta</taxon>
        <taxon>Embryophyta</taxon>
        <taxon>Tracheophyta</taxon>
        <taxon>Spermatophyta</taxon>
        <taxon>Magnoliopsida</taxon>
        <taxon>eudicotyledons</taxon>
        <taxon>Gunneridae</taxon>
        <taxon>Pentapetalae</taxon>
        <taxon>rosids</taxon>
        <taxon>fabids</taxon>
        <taxon>Fabales</taxon>
        <taxon>Fabaceae</taxon>
        <taxon>Papilionoideae</taxon>
        <taxon>50 kb inversion clade</taxon>
        <taxon>NPAAA clade</taxon>
        <taxon>Hologalegina</taxon>
        <taxon>IRL clade</taxon>
        <taxon>Trifolieae</taxon>
        <taxon>Trifolium</taxon>
    </lineage>
</organism>
<feature type="compositionally biased region" description="Polar residues" evidence="1">
    <location>
        <begin position="33"/>
        <end position="55"/>
    </location>
</feature>
<name>A0A392RUM0_9FABA</name>
<feature type="region of interest" description="Disordered" evidence="1">
    <location>
        <begin position="33"/>
        <end position="68"/>
    </location>
</feature>
<evidence type="ECO:0000256" key="1">
    <source>
        <dbReference type="SAM" id="MobiDB-lite"/>
    </source>
</evidence>
<dbReference type="AlphaFoldDB" id="A0A392RUM0"/>
<proteinExistence type="predicted"/>
<evidence type="ECO:0000313" key="3">
    <source>
        <dbReference type="Proteomes" id="UP000265520"/>
    </source>
</evidence>
<feature type="non-terminal residue" evidence="2">
    <location>
        <position position="68"/>
    </location>
</feature>
<dbReference type="Proteomes" id="UP000265520">
    <property type="component" value="Unassembled WGS sequence"/>
</dbReference>